<sequence length="204" mass="23336">MKKHVLLIVVILLLMSNFAVAELQATDRAERIPEVNNAEVEYDTPKTLAEFIENLTLAETQPFAFDVSNHQIMNIEQVIYNHADIPYKNRAWIGAIKVEAPSDLQLIIDQWSNRYYLYSKELQQPAYHAAGFFIHEGVALNKIWLRPYFSQGQMKHVLSVGTIAESKIFEADYLSITTQAFVYNPEIDGGVLLIFENPFKNADQ</sequence>
<evidence type="ECO:0000313" key="3">
    <source>
        <dbReference type="Proteomes" id="UP000094296"/>
    </source>
</evidence>
<dbReference type="RefSeq" id="WP_069643487.1">
    <property type="nucleotide sequence ID" value="NZ_MIJE01000031.1"/>
</dbReference>
<evidence type="ECO:0000313" key="2">
    <source>
        <dbReference type="EMBL" id="OEF96478.1"/>
    </source>
</evidence>
<organism evidence="2 3">
    <name type="scientific">Desulfuribacillus alkaliarsenatis</name>
    <dbReference type="NCBI Taxonomy" id="766136"/>
    <lineage>
        <taxon>Bacteria</taxon>
        <taxon>Bacillati</taxon>
        <taxon>Bacillota</taxon>
        <taxon>Desulfuribacillia</taxon>
        <taxon>Desulfuribacillales</taxon>
        <taxon>Desulfuribacillaceae</taxon>
        <taxon>Desulfuribacillus</taxon>
    </lineage>
</organism>
<name>A0A1E5G0M8_9FIRM</name>
<evidence type="ECO:0000256" key="1">
    <source>
        <dbReference type="SAM" id="SignalP"/>
    </source>
</evidence>
<proteinExistence type="predicted"/>
<accession>A0A1E5G0M8</accession>
<keyword evidence="3" id="KW-1185">Reference proteome</keyword>
<reference evidence="2 3" key="1">
    <citation type="submission" date="2016-09" db="EMBL/GenBank/DDBJ databases">
        <title>Draft genome sequence for the type strain of Desulfuribacillus alkaliarsenatis AHT28, an obligately anaerobic, sulfidogenic bacterium isolated from Russian soda lake sediments.</title>
        <authorList>
            <person name="Abin C.A."/>
            <person name="Hollibaugh J.T."/>
        </authorList>
    </citation>
    <scope>NUCLEOTIDE SEQUENCE [LARGE SCALE GENOMIC DNA]</scope>
    <source>
        <strain evidence="2 3">AHT28</strain>
    </source>
</reference>
<protein>
    <submittedName>
        <fullName evidence="2">Uncharacterized protein</fullName>
    </submittedName>
</protein>
<keyword evidence="1" id="KW-0732">Signal</keyword>
<gene>
    <name evidence="2" type="ORF">BHF68_07420</name>
</gene>
<dbReference type="AlphaFoldDB" id="A0A1E5G0M8"/>
<dbReference type="EMBL" id="MIJE01000031">
    <property type="protein sequence ID" value="OEF96478.1"/>
    <property type="molecule type" value="Genomic_DNA"/>
</dbReference>
<comment type="caution">
    <text evidence="2">The sequence shown here is derived from an EMBL/GenBank/DDBJ whole genome shotgun (WGS) entry which is preliminary data.</text>
</comment>
<dbReference type="Proteomes" id="UP000094296">
    <property type="component" value="Unassembled WGS sequence"/>
</dbReference>
<feature type="chain" id="PRO_5009176937" evidence="1">
    <location>
        <begin position="22"/>
        <end position="204"/>
    </location>
</feature>
<feature type="signal peptide" evidence="1">
    <location>
        <begin position="1"/>
        <end position="21"/>
    </location>
</feature>